<feature type="region of interest" description="Disordered" evidence="1">
    <location>
        <begin position="68"/>
        <end position="96"/>
    </location>
</feature>
<organism evidence="2 3">
    <name type="scientific">Pleurodeles waltl</name>
    <name type="common">Iberian ribbed newt</name>
    <dbReference type="NCBI Taxonomy" id="8319"/>
    <lineage>
        <taxon>Eukaryota</taxon>
        <taxon>Metazoa</taxon>
        <taxon>Chordata</taxon>
        <taxon>Craniata</taxon>
        <taxon>Vertebrata</taxon>
        <taxon>Euteleostomi</taxon>
        <taxon>Amphibia</taxon>
        <taxon>Batrachia</taxon>
        <taxon>Caudata</taxon>
        <taxon>Salamandroidea</taxon>
        <taxon>Salamandridae</taxon>
        <taxon>Pleurodelinae</taxon>
        <taxon>Pleurodeles</taxon>
    </lineage>
</organism>
<accession>A0AAV7T890</accession>
<dbReference type="Proteomes" id="UP001066276">
    <property type="component" value="Chromosome 4_1"/>
</dbReference>
<reference evidence="2" key="1">
    <citation type="journal article" date="2022" name="bioRxiv">
        <title>Sequencing and chromosome-scale assembly of the giantPleurodeles waltlgenome.</title>
        <authorList>
            <person name="Brown T."/>
            <person name="Elewa A."/>
            <person name="Iarovenko S."/>
            <person name="Subramanian E."/>
            <person name="Araus A.J."/>
            <person name="Petzold A."/>
            <person name="Susuki M."/>
            <person name="Suzuki K.-i.T."/>
            <person name="Hayashi T."/>
            <person name="Toyoda A."/>
            <person name="Oliveira C."/>
            <person name="Osipova E."/>
            <person name="Leigh N.D."/>
            <person name="Simon A."/>
            <person name="Yun M.H."/>
        </authorList>
    </citation>
    <scope>NUCLEOTIDE SEQUENCE</scope>
    <source>
        <strain evidence="2">20211129_DDA</strain>
        <tissue evidence="2">Liver</tissue>
    </source>
</reference>
<feature type="compositionally biased region" description="Basic and acidic residues" evidence="1">
    <location>
        <begin position="81"/>
        <end position="96"/>
    </location>
</feature>
<comment type="caution">
    <text evidence="2">The sequence shown here is derived from an EMBL/GenBank/DDBJ whole genome shotgun (WGS) entry which is preliminary data.</text>
</comment>
<protein>
    <submittedName>
        <fullName evidence="2">Uncharacterized protein</fullName>
    </submittedName>
</protein>
<proteinExistence type="predicted"/>
<evidence type="ECO:0000313" key="2">
    <source>
        <dbReference type="EMBL" id="KAJ1172822.1"/>
    </source>
</evidence>
<evidence type="ECO:0000313" key="3">
    <source>
        <dbReference type="Proteomes" id="UP001066276"/>
    </source>
</evidence>
<name>A0AAV7T890_PLEWA</name>
<dbReference type="EMBL" id="JANPWB010000007">
    <property type="protein sequence ID" value="KAJ1172822.1"/>
    <property type="molecule type" value="Genomic_DNA"/>
</dbReference>
<dbReference type="AlphaFoldDB" id="A0AAV7T890"/>
<gene>
    <name evidence="2" type="ORF">NDU88_004664</name>
</gene>
<evidence type="ECO:0000256" key="1">
    <source>
        <dbReference type="SAM" id="MobiDB-lite"/>
    </source>
</evidence>
<sequence length="124" mass="13694">MTRTSGGAEQWRGVYVCASRASPRLRGEVARSPPRGLVLPFSGALAAAFLSRTSAWIQRAVGAHDSQARARKPGALPGSLRRMDGESRMHEERVGRQAVRVEQRQIWRRVASRARRRYADAAVG</sequence>
<keyword evidence="3" id="KW-1185">Reference proteome</keyword>